<dbReference type="EMBL" id="AP021874">
    <property type="protein sequence ID" value="BBO72378.1"/>
    <property type="molecule type" value="Genomic_DNA"/>
</dbReference>
<dbReference type="AlphaFoldDB" id="A0A5K7YUP6"/>
<dbReference type="Proteomes" id="UP000427906">
    <property type="component" value="Chromosome"/>
</dbReference>
<proteinExistence type="predicted"/>
<name>A0A5K7YUP6_9BACT</name>
<sequence length="211" mass="23578">MIVQPVLIRDCPFKGYLSPIFNQYGGGHYVADHLSGGIPAWYDLLDPDHDYVGITNDSDYLNDGFSQNGGLYVSTHDAKTIVAGGQRISLDHDTCPYLVIPGYTWYNELVMLDHVSKTLKIEHFYEPGRNHLVELLSCSGIAESRRNLKWAVTYNRDDGNMVDGDNIQVKLGLDDFLDTWPDEGVQTIQLNLKTGRHGTALPGLIINLLLD</sequence>
<gene>
    <name evidence="1" type="ORF">DSCA_63080</name>
</gene>
<evidence type="ECO:0000313" key="1">
    <source>
        <dbReference type="EMBL" id="BBO72378.1"/>
    </source>
</evidence>
<dbReference type="KEGG" id="dalk:DSCA_63080"/>
<protein>
    <submittedName>
        <fullName evidence="1">Uncharacterized protein</fullName>
    </submittedName>
</protein>
<accession>A0A5K7YUP6</accession>
<keyword evidence="2" id="KW-1185">Reference proteome</keyword>
<reference evidence="1 2" key="1">
    <citation type="submission" date="2019-11" db="EMBL/GenBank/DDBJ databases">
        <title>Comparative genomics of hydrocarbon-degrading Desulfosarcina strains.</title>
        <authorList>
            <person name="Watanabe M."/>
            <person name="Kojima H."/>
            <person name="Fukui M."/>
        </authorList>
    </citation>
    <scope>NUCLEOTIDE SEQUENCE [LARGE SCALE GENOMIC DNA]</scope>
    <source>
        <strain evidence="1 2">PL12</strain>
    </source>
</reference>
<organism evidence="1 2">
    <name type="scientific">Desulfosarcina alkanivorans</name>
    <dbReference type="NCBI Taxonomy" id="571177"/>
    <lineage>
        <taxon>Bacteria</taxon>
        <taxon>Pseudomonadati</taxon>
        <taxon>Thermodesulfobacteriota</taxon>
        <taxon>Desulfobacteria</taxon>
        <taxon>Desulfobacterales</taxon>
        <taxon>Desulfosarcinaceae</taxon>
        <taxon>Desulfosarcina</taxon>
    </lineage>
</organism>
<evidence type="ECO:0000313" key="2">
    <source>
        <dbReference type="Proteomes" id="UP000427906"/>
    </source>
</evidence>